<protein>
    <submittedName>
        <fullName evidence="1">Uncharacterized protein</fullName>
    </submittedName>
</protein>
<dbReference type="EMBL" id="JACCFM010000001">
    <property type="protein sequence ID" value="NYJ18778.1"/>
    <property type="molecule type" value="Genomic_DNA"/>
</dbReference>
<organism evidence="1 2">
    <name type="scientific">Glaciibacter psychrotolerans</name>
    <dbReference type="NCBI Taxonomy" id="670054"/>
    <lineage>
        <taxon>Bacteria</taxon>
        <taxon>Bacillati</taxon>
        <taxon>Actinomycetota</taxon>
        <taxon>Actinomycetes</taxon>
        <taxon>Micrococcales</taxon>
        <taxon>Microbacteriaceae</taxon>
        <taxon>Glaciibacter</taxon>
    </lineage>
</organism>
<comment type="caution">
    <text evidence="1">The sequence shown here is derived from an EMBL/GenBank/DDBJ whole genome shotgun (WGS) entry which is preliminary data.</text>
</comment>
<reference evidence="1 2" key="1">
    <citation type="submission" date="2020-07" db="EMBL/GenBank/DDBJ databases">
        <title>Sequencing the genomes of 1000 actinobacteria strains.</title>
        <authorList>
            <person name="Klenk H.-P."/>
        </authorList>
    </citation>
    <scope>NUCLEOTIDE SEQUENCE [LARGE SCALE GENOMIC DNA]</scope>
    <source>
        <strain evidence="1 2">LI1</strain>
    </source>
</reference>
<dbReference type="AlphaFoldDB" id="A0A7Z0EC39"/>
<gene>
    <name evidence="1" type="ORF">HNR05_000569</name>
</gene>
<keyword evidence="2" id="KW-1185">Reference proteome</keyword>
<sequence>MAAEHGASARIVAAERITQGGIGGFLAKHFVEVTVEVEAVATPTVGMALPNRAGIAALLIEADDAEDLLHGTGVPKPVLSTSSADFDALYDGLNDLVGPAPVEPAPLDPAPLAATVAEQLGGPAGTVASSATFPVGFPAMPRLPVPAPIPAVKNGIGDLVLIIGLRTDSLRVAHSLAGRAGPAAVCVGGSIVLDNVLAVTDRRTALRARAEAVRSERSGFVAYGIEPGADWGADIAALEADQVWVVVDAGRKHEDTQAWVSIVAASGGIDAVAVLGLAMTTTPETVSQLGAPVAWADGRLLRP</sequence>
<name>A0A7Z0EC39_9MICO</name>
<evidence type="ECO:0000313" key="1">
    <source>
        <dbReference type="EMBL" id="NYJ18778.1"/>
    </source>
</evidence>
<accession>A0A7Z0EC39</accession>
<dbReference type="RefSeq" id="WP_179577641.1">
    <property type="nucleotide sequence ID" value="NZ_JACCFM010000001.1"/>
</dbReference>
<dbReference type="Proteomes" id="UP000537260">
    <property type="component" value="Unassembled WGS sequence"/>
</dbReference>
<evidence type="ECO:0000313" key="2">
    <source>
        <dbReference type="Proteomes" id="UP000537260"/>
    </source>
</evidence>
<proteinExistence type="predicted"/>